<evidence type="ECO:0000256" key="9">
    <source>
        <dbReference type="ARBA" id="ARBA00034881"/>
    </source>
</evidence>
<keyword evidence="8" id="KW-0496">Mitochondrion</keyword>
<organism evidence="12 13">
    <name type="scientific">Cherax quadricarinatus</name>
    <name type="common">Australian red claw crayfish</name>
    <dbReference type="NCBI Taxonomy" id="27406"/>
    <lineage>
        <taxon>Eukaryota</taxon>
        <taxon>Metazoa</taxon>
        <taxon>Ecdysozoa</taxon>
        <taxon>Arthropoda</taxon>
        <taxon>Crustacea</taxon>
        <taxon>Multicrustacea</taxon>
        <taxon>Malacostraca</taxon>
        <taxon>Eumalacostraca</taxon>
        <taxon>Eucarida</taxon>
        <taxon>Decapoda</taxon>
        <taxon>Pleocyemata</taxon>
        <taxon>Astacidea</taxon>
        <taxon>Parastacoidea</taxon>
        <taxon>Parastacidae</taxon>
        <taxon>Cherax</taxon>
    </lineage>
</organism>
<keyword evidence="7" id="KW-0809">Transit peptide</keyword>
<dbReference type="AlphaFoldDB" id="A0AAW0WLD8"/>
<keyword evidence="4" id="KW-0489">Methyltransferase</keyword>
<dbReference type="PANTHER" id="PTHR46103:SF1">
    <property type="entry name" value="RRNA METHYLTRANSFERASE 1, MITOCHONDRIAL"/>
    <property type="match status" value="1"/>
</dbReference>
<dbReference type="GO" id="GO:0003723">
    <property type="term" value="F:RNA binding"/>
    <property type="evidence" value="ECO:0007669"/>
    <property type="project" value="InterPro"/>
</dbReference>
<evidence type="ECO:0000259" key="11">
    <source>
        <dbReference type="SMART" id="SM00967"/>
    </source>
</evidence>
<evidence type="ECO:0000313" key="13">
    <source>
        <dbReference type="Proteomes" id="UP001445076"/>
    </source>
</evidence>
<dbReference type="GO" id="GO:0005739">
    <property type="term" value="C:mitochondrion"/>
    <property type="evidence" value="ECO:0007669"/>
    <property type="project" value="UniProtKB-SubCell"/>
</dbReference>
<evidence type="ECO:0000313" key="12">
    <source>
        <dbReference type="EMBL" id="KAK8732427.1"/>
    </source>
</evidence>
<dbReference type="Proteomes" id="UP001445076">
    <property type="component" value="Unassembled WGS sequence"/>
</dbReference>
<dbReference type="InterPro" id="IPR047261">
    <property type="entry name" value="MRM1_MeTrfase_dom"/>
</dbReference>
<dbReference type="InterPro" id="IPR029026">
    <property type="entry name" value="tRNA_m1G_MTases_N"/>
</dbReference>
<keyword evidence="6" id="KW-0949">S-adenosyl-L-methionine</keyword>
<dbReference type="SMART" id="SM00967">
    <property type="entry name" value="SpoU_sub_bind"/>
    <property type="match status" value="1"/>
</dbReference>
<proteinExistence type="inferred from homology"/>
<evidence type="ECO:0000256" key="8">
    <source>
        <dbReference type="ARBA" id="ARBA00023128"/>
    </source>
</evidence>
<evidence type="ECO:0000256" key="2">
    <source>
        <dbReference type="ARBA" id="ARBA00007228"/>
    </source>
</evidence>
<dbReference type="Gene3D" id="3.40.1280.10">
    <property type="match status" value="1"/>
</dbReference>
<dbReference type="GO" id="GO:0016435">
    <property type="term" value="F:rRNA (guanine) methyltransferase activity"/>
    <property type="evidence" value="ECO:0007669"/>
    <property type="project" value="TreeGrafter"/>
</dbReference>
<comment type="subcellular location">
    <subcellularLocation>
        <location evidence="1">Mitochondrion</location>
    </subcellularLocation>
</comment>
<sequence>EMLSRIFMRYGSHKAFSIPTVKFRYTNTQMPDPVGNNVDELPRITSPVTKQGNYSNMQSDSIYNDKRWKGRSHDNTRKHMNHRRKHMSEELKKDYTDRRPNPYQAMKATYNNDVHKLERVSKNNAKFSINLLGEIIYGVYPVLLALRAERRTLHCILYKEGSEVKNEKIQEILEIGQKRNIKLLGLNSAQFRSIFKGDQVHQGICCDASCLSYEELQNEMLSQIIKQDKSVNRNIIEEKNLVEDESELTSAKSIEKPFQLWLYLDRIQDPMNFGAVLRSAYFLGVDKVLTTKEDSCRISGVVSKASAGVAEILPVYQVDDPIELFNLLADAGWHLVSSASNGNTSATSASDFKPQGNILLVIGNEGTGVADDLQNKCTTVLTVKPGREVGNDVHCLNVSVATAVILHCLQTKLNLHRN</sequence>
<accession>A0AAW0WLD8</accession>
<evidence type="ECO:0000256" key="6">
    <source>
        <dbReference type="ARBA" id="ARBA00022691"/>
    </source>
</evidence>
<dbReference type="Gene3D" id="3.30.1330.30">
    <property type="match status" value="1"/>
</dbReference>
<dbReference type="Pfam" id="PF08032">
    <property type="entry name" value="SpoU_sub_bind"/>
    <property type="match status" value="1"/>
</dbReference>
<evidence type="ECO:0000256" key="1">
    <source>
        <dbReference type="ARBA" id="ARBA00004173"/>
    </source>
</evidence>
<dbReference type="Pfam" id="PF00588">
    <property type="entry name" value="SpoU_methylase"/>
    <property type="match status" value="1"/>
</dbReference>
<keyword evidence="5" id="KW-0808">Transferase</keyword>
<evidence type="ECO:0000256" key="7">
    <source>
        <dbReference type="ARBA" id="ARBA00022946"/>
    </source>
</evidence>
<dbReference type="EMBL" id="JARKIK010000057">
    <property type="protein sequence ID" value="KAK8732427.1"/>
    <property type="molecule type" value="Genomic_DNA"/>
</dbReference>
<feature type="compositionally biased region" description="Polar residues" evidence="10">
    <location>
        <begin position="46"/>
        <end position="62"/>
    </location>
</feature>
<comment type="caution">
    <text evidence="12">The sequence shown here is derived from an EMBL/GenBank/DDBJ whole genome shotgun (WGS) entry which is preliminary data.</text>
</comment>
<evidence type="ECO:0000256" key="10">
    <source>
        <dbReference type="SAM" id="MobiDB-lite"/>
    </source>
</evidence>
<protein>
    <recommendedName>
        <fullName evidence="9">rRNA methyltransferase 1, mitochondrial</fullName>
    </recommendedName>
</protein>
<keyword evidence="3" id="KW-0698">rRNA processing</keyword>
<feature type="non-terminal residue" evidence="12">
    <location>
        <position position="1"/>
    </location>
</feature>
<dbReference type="InterPro" id="IPR013123">
    <property type="entry name" value="SpoU_subst-bd"/>
</dbReference>
<dbReference type="SUPFAM" id="SSF75217">
    <property type="entry name" value="alpha/beta knot"/>
    <property type="match status" value="1"/>
</dbReference>
<gene>
    <name evidence="12" type="ORF">OTU49_007086</name>
</gene>
<keyword evidence="13" id="KW-1185">Reference proteome</keyword>
<dbReference type="PANTHER" id="PTHR46103">
    <property type="entry name" value="RRNA METHYLTRANSFERASE 1, MITOCHONDRIAL"/>
    <property type="match status" value="1"/>
</dbReference>
<evidence type="ECO:0000256" key="4">
    <source>
        <dbReference type="ARBA" id="ARBA00022603"/>
    </source>
</evidence>
<dbReference type="SUPFAM" id="SSF55315">
    <property type="entry name" value="L30e-like"/>
    <property type="match status" value="1"/>
</dbReference>
<feature type="domain" description="RNA 2-O ribose methyltransferase substrate binding" evidence="11">
    <location>
        <begin position="135"/>
        <end position="214"/>
    </location>
</feature>
<dbReference type="InterPro" id="IPR029064">
    <property type="entry name" value="Ribosomal_eL30-like_sf"/>
</dbReference>
<feature type="compositionally biased region" description="Basic and acidic residues" evidence="10">
    <location>
        <begin position="87"/>
        <end position="100"/>
    </location>
</feature>
<evidence type="ECO:0000256" key="5">
    <source>
        <dbReference type="ARBA" id="ARBA00022679"/>
    </source>
</evidence>
<comment type="similarity">
    <text evidence="2">Belongs to the class IV-like SAM-binding methyltransferase superfamily. RNA methyltransferase TrmH family.</text>
</comment>
<dbReference type="CDD" id="cd18105">
    <property type="entry name" value="SpoU-like_MRM1"/>
    <property type="match status" value="1"/>
</dbReference>
<reference evidence="12 13" key="1">
    <citation type="journal article" date="2024" name="BMC Genomics">
        <title>Genome assembly of redclaw crayfish (Cherax quadricarinatus) provides insights into its immune adaptation and hypoxia tolerance.</title>
        <authorList>
            <person name="Liu Z."/>
            <person name="Zheng J."/>
            <person name="Li H."/>
            <person name="Fang K."/>
            <person name="Wang S."/>
            <person name="He J."/>
            <person name="Zhou D."/>
            <person name="Weng S."/>
            <person name="Chi M."/>
            <person name="Gu Z."/>
            <person name="He J."/>
            <person name="Li F."/>
            <person name="Wang M."/>
        </authorList>
    </citation>
    <scope>NUCLEOTIDE SEQUENCE [LARGE SCALE GENOMIC DNA]</scope>
    <source>
        <strain evidence="12">ZL_2023a</strain>
    </source>
</reference>
<feature type="compositionally biased region" description="Basic and acidic residues" evidence="10">
    <location>
        <begin position="63"/>
        <end position="77"/>
    </location>
</feature>
<dbReference type="InterPro" id="IPR001537">
    <property type="entry name" value="SpoU_MeTrfase"/>
</dbReference>
<feature type="region of interest" description="Disordered" evidence="10">
    <location>
        <begin position="45"/>
        <end position="101"/>
    </location>
</feature>
<evidence type="ECO:0000256" key="3">
    <source>
        <dbReference type="ARBA" id="ARBA00022552"/>
    </source>
</evidence>
<dbReference type="InterPro" id="IPR029028">
    <property type="entry name" value="Alpha/beta_knot_MTases"/>
</dbReference>
<dbReference type="InterPro" id="IPR047182">
    <property type="entry name" value="MRM1"/>
</dbReference>
<name>A0AAW0WLD8_CHEQU</name>